<dbReference type="EMBL" id="LXZO01000083">
    <property type="protein sequence ID" value="PAY47028.1"/>
    <property type="molecule type" value="Genomic_DNA"/>
</dbReference>
<evidence type="ECO:0000313" key="1">
    <source>
        <dbReference type="EMBL" id="PAY47028.1"/>
    </source>
</evidence>
<dbReference type="RefSeq" id="WP_095758389.1">
    <property type="nucleotide sequence ID" value="NZ_JAQTKX010000001.1"/>
</dbReference>
<gene>
    <name evidence="1" type="ORF">A8C52_06950</name>
</gene>
<reference evidence="1 2" key="1">
    <citation type="submission" date="2016-05" db="EMBL/GenBank/DDBJ databases">
        <authorList>
            <person name="Lee J.-Y."/>
            <person name="Kim E.B."/>
            <person name="Choi Y.-J."/>
        </authorList>
    </citation>
    <scope>NUCLEOTIDE SEQUENCE [LARGE SCALE GENOMIC DNA]</scope>
    <source>
        <strain evidence="1 2">KLA006</strain>
    </source>
</reference>
<comment type="caution">
    <text evidence="1">The sequence shown here is derived from an EMBL/GenBank/DDBJ whole genome shotgun (WGS) entry which is preliminary data.</text>
</comment>
<accession>A0A9X6S4Z0</accession>
<dbReference type="AlphaFoldDB" id="A0A9X6S4Z0"/>
<name>A0A9X6S4Z0_9LACO</name>
<evidence type="ECO:0000313" key="2">
    <source>
        <dbReference type="Proteomes" id="UP000218139"/>
    </source>
</evidence>
<proteinExistence type="predicted"/>
<organism evidence="1 2">
    <name type="scientific">Ligilactobacillus salivarius</name>
    <dbReference type="NCBI Taxonomy" id="1624"/>
    <lineage>
        <taxon>Bacteria</taxon>
        <taxon>Bacillati</taxon>
        <taxon>Bacillota</taxon>
        <taxon>Bacilli</taxon>
        <taxon>Lactobacillales</taxon>
        <taxon>Lactobacillaceae</taxon>
        <taxon>Ligilactobacillus</taxon>
    </lineage>
</organism>
<protein>
    <submittedName>
        <fullName evidence="1">Uncharacterized protein</fullName>
    </submittedName>
</protein>
<dbReference type="Proteomes" id="UP000218139">
    <property type="component" value="Unassembled WGS sequence"/>
</dbReference>
<sequence length="115" mass="13080">MTETINGIPTSKTLSDIFNVVCNSSLDNPVKTKQLILLTGLNERQLRDAINTLRFMYGVPIGAVRGTKKNGYYLINNQDALLETIAPIRSQAREELKLIRKLTTNFNEWKEVQQQ</sequence>